<dbReference type="InterPro" id="IPR039261">
    <property type="entry name" value="FNR_nucleotide-bd"/>
</dbReference>
<evidence type="ECO:0000256" key="2">
    <source>
        <dbReference type="ARBA" id="ARBA00022643"/>
    </source>
</evidence>
<dbReference type="CDD" id="cd06200">
    <property type="entry name" value="SiR_like1"/>
    <property type="match status" value="1"/>
</dbReference>
<dbReference type="InterPro" id="IPR001094">
    <property type="entry name" value="Flavdoxin-like"/>
</dbReference>
<dbReference type="SUPFAM" id="SSF63380">
    <property type="entry name" value="Riboflavin synthase domain-like"/>
    <property type="match status" value="1"/>
</dbReference>
<evidence type="ECO:0000256" key="3">
    <source>
        <dbReference type="ARBA" id="ARBA00022982"/>
    </source>
</evidence>
<evidence type="ECO:0000256" key="1">
    <source>
        <dbReference type="ARBA" id="ARBA00022630"/>
    </source>
</evidence>
<dbReference type="AlphaFoldDB" id="A0A0N0GQ10"/>
<keyword evidence="8" id="KW-1185">Reference proteome</keyword>
<name>A0A0N0GQ10_9NEIS</name>
<dbReference type="PROSITE" id="PS51257">
    <property type="entry name" value="PROKAR_LIPOPROTEIN"/>
    <property type="match status" value="1"/>
</dbReference>
<dbReference type="Proteomes" id="UP000037939">
    <property type="component" value="Unassembled WGS sequence"/>
</dbReference>
<keyword evidence="1" id="KW-0285">Flavoprotein</keyword>
<evidence type="ECO:0000313" key="7">
    <source>
        <dbReference type="EMBL" id="KPC54195.1"/>
    </source>
</evidence>
<sequence length="536" mass="57576">MNTARIKPFGLDYFWLVLALAGLACCANHASRICALGVVLLYLGFSGWILTRHARQQRTTHLAPAADAIADTTLIAWASQTGFAEQLAQQSAAALSAAGVACYSASLGTLDLSTLSRYRQVLFIVSTTGEGDPPDAAAGFIGKAARQGKADLSHLGYGLLALGDHTYRHFCAFGHELAAWLDRHNAQPLFDLIEVDNGDAGALRHWQQQLSTLAGGAQMADWVPPQYATWTLQQRQLLNAGSAGDPVYLLGLTPAQGALPEWQAGDIVEVGPRHAPDAVTQWLHELNLDGGTPVVVEGATLPLAEALANRNKIAVPDARSAQALIDALPQLAHREYSIASLPSDRQLELLVRQTRYADPAAANGMRLGLGSGWLTEYAAPGASIALRIRPNSAFHTPTDERPLILIGNGTGLAGLRAHLKTRAARGHGRNWLIFGERNAAHDALLINELIAWQGNDVLERLDWVWSRDGSDIRYVQDQVAAAATEMVRWINAGAAIYVCGSLQGMASGVHHALTNIVGTDALAQMSEDGRYRRDVY</sequence>
<dbReference type="RefSeq" id="WP_053936887.1">
    <property type="nucleotide sequence ID" value="NZ_LAQT01000003.1"/>
</dbReference>
<dbReference type="Gene3D" id="2.40.30.10">
    <property type="entry name" value="Translation factors"/>
    <property type="match status" value="1"/>
</dbReference>
<keyword evidence="7" id="KW-0560">Oxidoreductase</keyword>
<dbReference type="Gene3D" id="3.40.50.80">
    <property type="entry name" value="Nucleotide-binding domain of ferredoxin-NADP reductase (FNR) module"/>
    <property type="match status" value="1"/>
</dbReference>
<keyword evidence="3" id="KW-0249">Electron transport</keyword>
<organism evidence="7 8">
    <name type="scientific">Amantichitinum ursilacus</name>
    <dbReference type="NCBI Taxonomy" id="857265"/>
    <lineage>
        <taxon>Bacteria</taxon>
        <taxon>Pseudomonadati</taxon>
        <taxon>Pseudomonadota</taxon>
        <taxon>Betaproteobacteria</taxon>
        <taxon>Neisseriales</taxon>
        <taxon>Chitinibacteraceae</taxon>
        <taxon>Amantichitinum</taxon>
    </lineage>
</organism>
<comment type="caution">
    <text evidence="7">The sequence shown here is derived from an EMBL/GenBank/DDBJ whole genome shotgun (WGS) entry which is preliminary data.</text>
</comment>
<dbReference type="InterPro" id="IPR001709">
    <property type="entry name" value="Flavoprot_Pyr_Nucl_cyt_Rdtase"/>
</dbReference>
<dbReference type="EMBL" id="LAQT01000003">
    <property type="protein sequence ID" value="KPC54195.1"/>
    <property type="molecule type" value="Genomic_DNA"/>
</dbReference>
<evidence type="ECO:0000259" key="5">
    <source>
        <dbReference type="PROSITE" id="PS50902"/>
    </source>
</evidence>
<proteinExistence type="predicted"/>
<dbReference type="SUPFAM" id="SSF52343">
    <property type="entry name" value="Ferredoxin reductase-like, C-terminal NADP-linked domain"/>
    <property type="match status" value="1"/>
</dbReference>
<dbReference type="InterPro" id="IPR029039">
    <property type="entry name" value="Flavoprotein-like_sf"/>
</dbReference>
<dbReference type="GO" id="GO:0003958">
    <property type="term" value="F:NADPH-hemoprotein reductase activity"/>
    <property type="evidence" value="ECO:0007669"/>
    <property type="project" value="UniProtKB-EC"/>
</dbReference>
<dbReference type="GO" id="GO:0050660">
    <property type="term" value="F:flavin adenine dinucleotide binding"/>
    <property type="evidence" value="ECO:0007669"/>
    <property type="project" value="TreeGrafter"/>
</dbReference>
<dbReference type="STRING" id="857265.WG78_06080"/>
<evidence type="ECO:0000259" key="6">
    <source>
        <dbReference type="PROSITE" id="PS51384"/>
    </source>
</evidence>
<dbReference type="OrthoDB" id="9816402at2"/>
<dbReference type="SUPFAM" id="SSF52218">
    <property type="entry name" value="Flavoproteins"/>
    <property type="match status" value="1"/>
</dbReference>
<dbReference type="PANTHER" id="PTHR19384">
    <property type="entry name" value="NITRIC OXIDE SYNTHASE-RELATED"/>
    <property type="match status" value="1"/>
</dbReference>
<accession>A0A0N0GQ10</accession>
<evidence type="ECO:0000313" key="8">
    <source>
        <dbReference type="Proteomes" id="UP000037939"/>
    </source>
</evidence>
<feature type="domain" description="FAD-binding FR-type" evidence="6">
    <location>
        <begin position="225"/>
        <end position="397"/>
    </location>
</feature>
<dbReference type="PRINTS" id="PR00371">
    <property type="entry name" value="FPNCR"/>
</dbReference>
<dbReference type="PRINTS" id="PR00369">
    <property type="entry name" value="FLAVODOXIN"/>
</dbReference>
<dbReference type="PROSITE" id="PS51384">
    <property type="entry name" value="FAD_FR"/>
    <property type="match status" value="1"/>
</dbReference>
<dbReference type="InterPro" id="IPR017938">
    <property type="entry name" value="Riboflavin_synthase-like_b-brl"/>
</dbReference>
<dbReference type="Pfam" id="PF00175">
    <property type="entry name" value="NAD_binding_1"/>
    <property type="match status" value="1"/>
</dbReference>
<feature type="domain" description="Flavodoxin-like" evidence="5">
    <location>
        <begin position="73"/>
        <end position="211"/>
    </location>
</feature>
<dbReference type="Pfam" id="PF00258">
    <property type="entry name" value="Flavodoxin_1"/>
    <property type="match status" value="1"/>
</dbReference>
<reference evidence="7 8" key="1">
    <citation type="submission" date="2015-07" db="EMBL/GenBank/DDBJ databases">
        <title>Draft genome sequence of the Amantichitinum ursilacus IGB-41, a new chitin-degrading bacterium.</title>
        <authorList>
            <person name="Kirstahler P."/>
            <person name="Guenther M."/>
            <person name="Grumaz C."/>
            <person name="Rupp S."/>
            <person name="Zibek S."/>
            <person name="Sohn K."/>
        </authorList>
    </citation>
    <scope>NUCLEOTIDE SEQUENCE [LARGE SCALE GENOMIC DNA]</scope>
    <source>
        <strain evidence="7 8">IGB-41</strain>
    </source>
</reference>
<dbReference type="Gene3D" id="3.40.50.360">
    <property type="match status" value="1"/>
</dbReference>
<dbReference type="PATRIC" id="fig|857265.3.peg.1244"/>
<gene>
    <name evidence="7" type="primary">cysJ</name>
    <name evidence="7" type="ORF">WG78_06080</name>
</gene>
<keyword evidence="3" id="KW-0813">Transport</keyword>
<dbReference type="PANTHER" id="PTHR19384:SF17">
    <property type="entry name" value="NADPH--CYTOCHROME P450 REDUCTASE"/>
    <property type="match status" value="1"/>
</dbReference>
<dbReference type="InterPro" id="IPR017927">
    <property type="entry name" value="FAD-bd_FR_type"/>
</dbReference>
<dbReference type="InterPro" id="IPR008254">
    <property type="entry name" value="Flavodoxin/NO_synth"/>
</dbReference>
<dbReference type="GO" id="GO:0010181">
    <property type="term" value="F:FMN binding"/>
    <property type="evidence" value="ECO:0007669"/>
    <property type="project" value="InterPro"/>
</dbReference>
<dbReference type="GO" id="GO:0005829">
    <property type="term" value="C:cytosol"/>
    <property type="evidence" value="ECO:0007669"/>
    <property type="project" value="TreeGrafter"/>
</dbReference>
<keyword evidence="2" id="KW-0288">FMN</keyword>
<protein>
    <recommendedName>
        <fullName evidence="4">NADPH--hemoprotein reductase</fullName>
        <ecNumber evidence="4">1.6.2.4</ecNumber>
    </recommendedName>
</protein>
<evidence type="ECO:0000256" key="4">
    <source>
        <dbReference type="ARBA" id="ARBA00023797"/>
    </source>
</evidence>
<dbReference type="PROSITE" id="PS50902">
    <property type="entry name" value="FLAVODOXIN_LIKE"/>
    <property type="match status" value="1"/>
</dbReference>
<dbReference type="EC" id="1.6.2.4" evidence="4"/>
<dbReference type="InterPro" id="IPR001433">
    <property type="entry name" value="OxRdtase_FAD/NAD-bd"/>
</dbReference>